<proteinExistence type="predicted"/>
<organism evidence="1 2">
    <name type="scientific">Microbacterium profundi</name>
    <dbReference type="NCBI Taxonomy" id="450380"/>
    <lineage>
        <taxon>Bacteria</taxon>
        <taxon>Bacillati</taxon>
        <taxon>Actinomycetota</taxon>
        <taxon>Actinomycetes</taxon>
        <taxon>Micrococcales</taxon>
        <taxon>Microbacteriaceae</taxon>
        <taxon>Microbacterium</taxon>
    </lineage>
</organism>
<sequence>MPTTLTRIQVTQTPALRDALELAAEEWPGVPRSELVARLAVEGGQSLAAVRAARRVARRRALDETRGIFGPDVYPPGYLDDLRKDWPE</sequence>
<reference evidence="1 2" key="1">
    <citation type="submission" date="2024-06" db="EMBL/GenBank/DDBJ databases">
        <title>The Natural Products Discovery Center: Release of the First 8490 Sequenced Strains for Exploring Actinobacteria Biosynthetic Diversity.</title>
        <authorList>
            <person name="Kalkreuter E."/>
            <person name="Kautsar S.A."/>
            <person name="Yang D."/>
            <person name="Bader C.D."/>
            <person name="Teijaro C.N."/>
            <person name="Fluegel L."/>
            <person name="Davis C.M."/>
            <person name="Simpson J.R."/>
            <person name="Lauterbach L."/>
            <person name="Steele A.D."/>
            <person name="Gui C."/>
            <person name="Meng S."/>
            <person name="Li G."/>
            <person name="Viehrig K."/>
            <person name="Ye F."/>
            <person name="Su P."/>
            <person name="Kiefer A.F."/>
            <person name="Nichols A."/>
            <person name="Cepeda A.J."/>
            <person name="Yan W."/>
            <person name="Fan B."/>
            <person name="Jiang Y."/>
            <person name="Adhikari A."/>
            <person name="Zheng C.-J."/>
            <person name="Schuster L."/>
            <person name="Cowan T.M."/>
            <person name="Smanski M.J."/>
            <person name="Chevrette M.G."/>
            <person name="De Carvalho L.P.S."/>
            <person name="Shen B."/>
        </authorList>
    </citation>
    <scope>NUCLEOTIDE SEQUENCE [LARGE SCALE GENOMIC DNA]</scope>
    <source>
        <strain evidence="1 2">NPDC077434</strain>
    </source>
</reference>
<evidence type="ECO:0000313" key="1">
    <source>
        <dbReference type="EMBL" id="MEW1973716.1"/>
    </source>
</evidence>
<dbReference type="Proteomes" id="UP001553715">
    <property type="component" value="Unassembled WGS sequence"/>
</dbReference>
<accession>A0ABV3LCS4</accession>
<keyword evidence="2" id="KW-1185">Reference proteome</keyword>
<gene>
    <name evidence="1" type="ORF">AB0301_01350</name>
</gene>
<comment type="caution">
    <text evidence="1">The sequence shown here is derived from an EMBL/GenBank/DDBJ whole genome shotgun (WGS) entry which is preliminary data.</text>
</comment>
<name>A0ABV3LCS4_9MICO</name>
<dbReference type="RefSeq" id="WP_033107074.1">
    <property type="nucleotide sequence ID" value="NZ_JAJVKR010000001.1"/>
</dbReference>
<evidence type="ECO:0008006" key="3">
    <source>
        <dbReference type="Google" id="ProtNLM"/>
    </source>
</evidence>
<protein>
    <recommendedName>
        <fullName evidence="3">CopG family transcriptional regulator</fullName>
    </recommendedName>
</protein>
<dbReference type="EMBL" id="JBFBMH010000001">
    <property type="protein sequence ID" value="MEW1973716.1"/>
    <property type="molecule type" value="Genomic_DNA"/>
</dbReference>
<evidence type="ECO:0000313" key="2">
    <source>
        <dbReference type="Proteomes" id="UP001553715"/>
    </source>
</evidence>